<reference evidence="1 2" key="1">
    <citation type="submission" date="2018-06" db="EMBL/GenBank/DDBJ databases">
        <authorList>
            <consortium name="Pathogen Informatics"/>
            <person name="Doyle S."/>
        </authorList>
    </citation>
    <scope>NUCLEOTIDE SEQUENCE [LARGE SCALE GENOMIC DNA]</scope>
    <source>
        <strain evidence="1 2">NCTC10742</strain>
    </source>
</reference>
<evidence type="ECO:0000313" key="1">
    <source>
        <dbReference type="EMBL" id="STZ41752.1"/>
    </source>
</evidence>
<name>A0A378SFW4_9MYCO</name>
<proteinExistence type="predicted"/>
<dbReference type="OMA" id="FRTPYEI"/>
<protein>
    <submittedName>
        <fullName evidence="1">Uncharacterized protein</fullName>
    </submittedName>
</protein>
<accession>A0A378SFW4</accession>
<gene>
    <name evidence="1" type="ORF">NCTC10742_00959</name>
</gene>
<dbReference type="Pfam" id="PF19826">
    <property type="entry name" value="DUF6307"/>
    <property type="match status" value="1"/>
</dbReference>
<dbReference type="InterPro" id="IPR046274">
    <property type="entry name" value="DUF6307"/>
</dbReference>
<dbReference type="Proteomes" id="UP000254291">
    <property type="component" value="Unassembled WGS sequence"/>
</dbReference>
<dbReference type="EMBL" id="UGQM01000001">
    <property type="protein sequence ID" value="STZ41752.1"/>
    <property type="molecule type" value="Genomic_DNA"/>
</dbReference>
<evidence type="ECO:0000313" key="2">
    <source>
        <dbReference type="Proteomes" id="UP000254291"/>
    </source>
</evidence>
<sequence length="53" mass="5970">MMASPQSFRTPYEKRVALVQDTIKDNSKLGDEDAGKLAVRVLHVLDAIPEKMR</sequence>
<organism evidence="1 2">
    <name type="scientific">Mycolicibacterium gilvum</name>
    <dbReference type="NCBI Taxonomy" id="1804"/>
    <lineage>
        <taxon>Bacteria</taxon>
        <taxon>Bacillati</taxon>
        <taxon>Actinomycetota</taxon>
        <taxon>Actinomycetes</taxon>
        <taxon>Mycobacteriales</taxon>
        <taxon>Mycobacteriaceae</taxon>
        <taxon>Mycolicibacterium</taxon>
    </lineage>
</organism>
<dbReference type="AlphaFoldDB" id="A0A378SFW4"/>